<keyword evidence="3" id="KW-0337">GPI-anchor biosynthesis</keyword>
<keyword evidence="9 10" id="KW-0472">Membrane</keyword>
<comment type="subcellular location">
    <subcellularLocation>
        <location evidence="1">Endoplasmic reticulum membrane</location>
        <topology evidence="1">Multi-pass membrane protein</topology>
    </subcellularLocation>
</comment>
<evidence type="ECO:0008006" key="13">
    <source>
        <dbReference type="Google" id="ProtNLM"/>
    </source>
</evidence>
<dbReference type="EMBL" id="BAABLO010000011">
    <property type="protein sequence ID" value="GAA4724867.1"/>
    <property type="molecule type" value="Genomic_DNA"/>
</dbReference>
<keyword evidence="8 10" id="KW-1133">Transmembrane helix</keyword>
<feature type="transmembrane region" description="Helical" evidence="10">
    <location>
        <begin position="114"/>
        <end position="143"/>
    </location>
</feature>
<evidence type="ECO:0000313" key="12">
    <source>
        <dbReference type="Proteomes" id="UP001500556"/>
    </source>
</evidence>
<evidence type="ECO:0000256" key="1">
    <source>
        <dbReference type="ARBA" id="ARBA00004477"/>
    </source>
</evidence>
<name>A0ABP8YB90_9MICO</name>
<evidence type="ECO:0000256" key="10">
    <source>
        <dbReference type="SAM" id="Phobius"/>
    </source>
</evidence>
<reference evidence="12" key="1">
    <citation type="journal article" date="2019" name="Int. J. Syst. Evol. Microbiol.">
        <title>The Global Catalogue of Microorganisms (GCM) 10K type strain sequencing project: providing services to taxonomists for standard genome sequencing and annotation.</title>
        <authorList>
            <consortium name="The Broad Institute Genomics Platform"/>
            <consortium name="The Broad Institute Genome Sequencing Center for Infectious Disease"/>
            <person name="Wu L."/>
            <person name="Ma J."/>
        </authorList>
    </citation>
    <scope>NUCLEOTIDE SEQUENCE [LARGE SCALE GENOMIC DNA]</scope>
    <source>
        <strain evidence="12">JCM 18961</strain>
    </source>
</reference>
<evidence type="ECO:0000256" key="4">
    <source>
        <dbReference type="ARBA" id="ARBA00022676"/>
    </source>
</evidence>
<evidence type="ECO:0000256" key="5">
    <source>
        <dbReference type="ARBA" id="ARBA00022679"/>
    </source>
</evidence>
<dbReference type="Proteomes" id="UP001500556">
    <property type="component" value="Unassembled WGS sequence"/>
</dbReference>
<keyword evidence="6 10" id="KW-0812">Transmembrane</keyword>
<keyword evidence="5" id="KW-0808">Transferase</keyword>
<dbReference type="PANTHER" id="PTHR12468">
    <property type="entry name" value="GPI MANNOSYLTRANSFERASE 2"/>
    <property type="match status" value="1"/>
</dbReference>
<feature type="transmembrane region" description="Helical" evidence="10">
    <location>
        <begin position="356"/>
        <end position="374"/>
    </location>
</feature>
<gene>
    <name evidence="11" type="ORF">GCM10025782_23680</name>
</gene>
<keyword evidence="4" id="KW-0328">Glycosyltransferase</keyword>
<evidence type="ECO:0000313" key="11">
    <source>
        <dbReference type="EMBL" id="GAA4724867.1"/>
    </source>
</evidence>
<evidence type="ECO:0000256" key="3">
    <source>
        <dbReference type="ARBA" id="ARBA00022502"/>
    </source>
</evidence>
<comment type="caution">
    <text evidence="11">The sequence shown here is derived from an EMBL/GenBank/DDBJ whole genome shotgun (WGS) entry which is preliminary data.</text>
</comment>
<evidence type="ECO:0000256" key="9">
    <source>
        <dbReference type="ARBA" id="ARBA00023136"/>
    </source>
</evidence>
<keyword evidence="7" id="KW-0256">Endoplasmic reticulum</keyword>
<feature type="transmembrane region" description="Helical" evidence="10">
    <location>
        <begin position="247"/>
        <end position="268"/>
    </location>
</feature>
<protein>
    <recommendedName>
        <fullName evidence="13">Glycosyltransferase RgtA/B/C/D-like domain-containing protein</fullName>
    </recommendedName>
</protein>
<evidence type="ECO:0000256" key="6">
    <source>
        <dbReference type="ARBA" id="ARBA00022692"/>
    </source>
</evidence>
<feature type="transmembrane region" description="Helical" evidence="10">
    <location>
        <begin position="381"/>
        <end position="399"/>
    </location>
</feature>
<evidence type="ECO:0000256" key="2">
    <source>
        <dbReference type="ARBA" id="ARBA00004687"/>
    </source>
</evidence>
<feature type="transmembrane region" description="Helical" evidence="10">
    <location>
        <begin position="21"/>
        <end position="41"/>
    </location>
</feature>
<dbReference type="InterPro" id="IPR007315">
    <property type="entry name" value="PIG-V/Gpi18"/>
</dbReference>
<proteinExistence type="predicted"/>
<comment type="pathway">
    <text evidence="2">Glycolipid biosynthesis; glycosylphosphatidylinositol-anchor biosynthesis.</text>
</comment>
<sequence length="415" mass="44643">MSRGPATVRDRFATSARHYGAPLAIYALSRVVTTVFILVAAPGRTVRMEKLVGYHSTVPARLPADYGSVVTSWDGQWYWDIVLHGYPSTVVDTSGHAVQSSLAFFPLYPALVKAVMAVTGLGFEVAAPTLSLVLGAAAVLVVFRLLEVTVDRGRALACTALLCCFPATAVLQSAYTESLGLLLVATTLLLLVRRRYLWCLVPVVLLGLTRNITVVLAPVVALHWLVAVRQQRRDDSQAPAPVQHGRLALLVVACVAATAEWPLLAGLLTGDARAYFRTLAVWPGYTQSPLHPPWLSAAGGLGVGGWVGVAVLVLAFAALLGGRTQRAWGPELWGWTVVYPAYIFLASGVTSSLIRYLMLAFPFGLVLMPPATTAADRRSRLWVVGVFCVLELVGQYVWVDQFLVFSGPEGGFGYP</sequence>
<accession>A0ABP8YB90</accession>
<organism evidence="11 12">
    <name type="scientific">Pedococcus ginsenosidimutans</name>
    <dbReference type="NCBI Taxonomy" id="490570"/>
    <lineage>
        <taxon>Bacteria</taxon>
        <taxon>Bacillati</taxon>
        <taxon>Actinomycetota</taxon>
        <taxon>Actinomycetes</taxon>
        <taxon>Micrococcales</taxon>
        <taxon>Intrasporangiaceae</taxon>
        <taxon>Pedococcus</taxon>
    </lineage>
</organism>
<dbReference type="RefSeq" id="WP_345503530.1">
    <property type="nucleotide sequence ID" value="NZ_BAABLO010000011.1"/>
</dbReference>
<feature type="transmembrane region" description="Helical" evidence="10">
    <location>
        <begin position="332"/>
        <end position="350"/>
    </location>
</feature>
<evidence type="ECO:0000256" key="7">
    <source>
        <dbReference type="ARBA" id="ARBA00022824"/>
    </source>
</evidence>
<keyword evidence="12" id="KW-1185">Reference proteome</keyword>
<feature type="transmembrane region" description="Helical" evidence="10">
    <location>
        <begin position="195"/>
        <end position="226"/>
    </location>
</feature>
<feature type="transmembrane region" description="Helical" evidence="10">
    <location>
        <begin position="294"/>
        <end position="320"/>
    </location>
</feature>
<evidence type="ECO:0000256" key="8">
    <source>
        <dbReference type="ARBA" id="ARBA00022989"/>
    </source>
</evidence>
<dbReference type="PANTHER" id="PTHR12468:SF2">
    <property type="entry name" value="GPI MANNOSYLTRANSFERASE 2"/>
    <property type="match status" value="1"/>
</dbReference>